<protein>
    <submittedName>
        <fullName evidence="9">MFS transporter</fullName>
    </submittedName>
</protein>
<evidence type="ECO:0000256" key="5">
    <source>
        <dbReference type="ARBA" id="ARBA00022989"/>
    </source>
</evidence>
<feature type="transmembrane region" description="Helical" evidence="7">
    <location>
        <begin position="173"/>
        <end position="191"/>
    </location>
</feature>
<keyword evidence="5 7" id="KW-1133">Transmembrane helix</keyword>
<dbReference type="PANTHER" id="PTHR43124:SF3">
    <property type="entry name" value="CHLORAMPHENICOL EFFLUX PUMP RV0191"/>
    <property type="match status" value="1"/>
</dbReference>
<organism evidence="9 10">
    <name type="scientific">Gulosibacter chungangensis</name>
    <dbReference type="NCBI Taxonomy" id="979746"/>
    <lineage>
        <taxon>Bacteria</taxon>
        <taxon>Bacillati</taxon>
        <taxon>Actinomycetota</taxon>
        <taxon>Actinomycetes</taxon>
        <taxon>Micrococcales</taxon>
        <taxon>Microbacteriaceae</taxon>
        <taxon>Gulosibacter</taxon>
    </lineage>
</organism>
<feature type="transmembrane region" description="Helical" evidence="7">
    <location>
        <begin position="378"/>
        <end position="397"/>
    </location>
</feature>
<proteinExistence type="inferred from homology"/>
<dbReference type="Pfam" id="PF00083">
    <property type="entry name" value="Sugar_tr"/>
    <property type="match status" value="1"/>
</dbReference>
<dbReference type="PROSITE" id="PS00216">
    <property type="entry name" value="SUGAR_TRANSPORT_1"/>
    <property type="match status" value="1"/>
</dbReference>
<comment type="caution">
    <text evidence="9">The sequence shown here is derived from an EMBL/GenBank/DDBJ whole genome shotgun (WGS) entry which is preliminary data.</text>
</comment>
<dbReference type="EMBL" id="WBKB01000004">
    <property type="protein sequence ID" value="KAB1643284.1"/>
    <property type="molecule type" value="Genomic_DNA"/>
</dbReference>
<sequence>MLPLPSPKEIAPERIPAEIWLLLSATFFIAVGFGLVVPVLPQYADSFDVGATLVSVVVSAFAFMRLVTAPFAGPLVERIGERTIYVLGLIIVAGSSFATAFAGDYLQLLIFRGLGGIGSAMFTIASSSMIVKFAPPSLRGKISSLWGGMFLIGNISGPIFGGILGQMGLRVPFIVYGAALLVAAAIVGFMLGRNDGKDGSAAMLKKRLPPFLMRDALAVPAYRASLTFGFANGWANFGMRAAVVPLFVSQIINDEPWAAGAVVAANAVGNVLALQWSGRASDRLGRKPLIIAGLIVASLGLLALTFGADLWYVLLVSAIGGAGSGLCAPTQQAAMADIIGRERSGGRALSSYQMTQDLGQIIGPIIAGLIIDFAGYEWTFVLGAVILLIPAFAWIGAKDTLPDSVKQAARKG</sequence>
<evidence type="ECO:0000256" key="4">
    <source>
        <dbReference type="ARBA" id="ARBA00022692"/>
    </source>
</evidence>
<feature type="transmembrane region" description="Helical" evidence="7">
    <location>
        <begin position="84"/>
        <end position="103"/>
    </location>
</feature>
<evidence type="ECO:0000313" key="9">
    <source>
        <dbReference type="EMBL" id="KAB1643284.1"/>
    </source>
</evidence>
<dbReference type="GO" id="GO:0022857">
    <property type="term" value="F:transmembrane transporter activity"/>
    <property type="evidence" value="ECO:0007669"/>
    <property type="project" value="InterPro"/>
</dbReference>
<dbReference type="GO" id="GO:0005886">
    <property type="term" value="C:plasma membrane"/>
    <property type="evidence" value="ECO:0007669"/>
    <property type="project" value="UniProtKB-SubCell"/>
</dbReference>
<dbReference type="CDD" id="cd17325">
    <property type="entry name" value="MFS_MdtG_SLC18_like"/>
    <property type="match status" value="1"/>
</dbReference>
<evidence type="ECO:0000313" key="10">
    <source>
        <dbReference type="Proteomes" id="UP000433493"/>
    </source>
</evidence>
<keyword evidence="4 7" id="KW-0812">Transmembrane</keyword>
<keyword evidence="6 7" id="KW-0472">Membrane</keyword>
<dbReference type="InterPro" id="IPR005829">
    <property type="entry name" value="Sugar_transporter_CS"/>
</dbReference>
<dbReference type="InterPro" id="IPR001958">
    <property type="entry name" value="Tet-R_TetA/multi-R_MdtG-like"/>
</dbReference>
<dbReference type="InterPro" id="IPR036259">
    <property type="entry name" value="MFS_trans_sf"/>
</dbReference>
<evidence type="ECO:0000256" key="7">
    <source>
        <dbReference type="SAM" id="Phobius"/>
    </source>
</evidence>
<dbReference type="AlphaFoldDB" id="A0A7J5BB78"/>
<dbReference type="Gene3D" id="1.20.1250.20">
    <property type="entry name" value="MFS general substrate transporter like domains"/>
    <property type="match status" value="2"/>
</dbReference>
<dbReference type="InterPro" id="IPR011701">
    <property type="entry name" value="MFS"/>
</dbReference>
<feature type="transmembrane region" description="Helical" evidence="7">
    <location>
        <begin position="109"/>
        <end position="133"/>
    </location>
</feature>
<dbReference type="Proteomes" id="UP000433493">
    <property type="component" value="Unassembled WGS sequence"/>
</dbReference>
<feature type="transmembrane region" description="Helical" evidence="7">
    <location>
        <begin position="20"/>
        <end position="40"/>
    </location>
</feature>
<evidence type="ECO:0000259" key="8">
    <source>
        <dbReference type="PROSITE" id="PS50850"/>
    </source>
</evidence>
<dbReference type="SUPFAM" id="SSF103473">
    <property type="entry name" value="MFS general substrate transporter"/>
    <property type="match status" value="1"/>
</dbReference>
<evidence type="ECO:0000256" key="3">
    <source>
        <dbReference type="ARBA" id="ARBA00022475"/>
    </source>
</evidence>
<keyword evidence="10" id="KW-1185">Reference proteome</keyword>
<accession>A0A7J5BB78</accession>
<name>A0A7J5BB78_9MICO</name>
<dbReference type="OrthoDB" id="9793283at2"/>
<dbReference type="Pfam" id="PF07690">
    <property type="entry name" value="MFS_1"/>
    <property type="match status" value="1"/>
</dbReference>
<feature type="transmembrane region" description="Helical" evidence="7">
    <location>
        <begin position="52"/>
        <end position="72"/>
    </location>
</feature>
<evidence type="ECO:0000256" key="1">
    <source>
        <dbReference type="ARBA" id="ARBA00004651"/>
    </source>
</evidence>
<feature type="transmembrane region" description="Helical" evidence="7">
    <location>
        <begin position="145"/>
        <end position="167"/>
    </location>
</feature>
<dbReference type="InterPro" id="IPR020846">
    <property type="entry name" value="MFS_dom"/>
</dbReference>
<evidence type="ECO:0000256" key="6">
    <source>
        <dbReference type="ARBA" id="ARBA00023136"/>
    </source>
</evidence>
<gene>
    <name evidence="9" type="ORF">F8O05_07780</name>
</gene>
<comment type="subcellular location">
    <subcellularLocation>
        <location evidence="1">Cell membrane</location>
        <topology evidence="1">Multi-pass membrane protein</topology>
    </subcellularLocation>
</comment>
<feature type="domain" description="Major facilitator superfamily (MFS) profile" evidence="8">
    <location>
        <begin position="18"/>
        <end position="401"/>
    </location>
</feature>
<dbReference type="InterPro" id="IPR005828">
    <property type="entry name" value="MFS_sugar_transport-like"/>
</dbReference>
<dbReference type="PRINTS" id="PR01035">
    <property type="entry name" value="TCRTETA"/>
</dbReference>
<dbReference type="PANTHER" id="PTHR43124">
    <property type="entry name" value="PURINE EFFLUX PUMP PBUE"/>
    <property type="match status" value="1"/>
</dbReference>
<feature type="transmembrane region" description="Helical" evidence="7">
    <location>
        <begin position="289"/>
        <end position="314"/>
    </location>
</feature>
<evidence type="ECO:0000256" key="2">
    <source>
        <dbReference type="ARBA" id="ARBA00007520"/>
    </source>
</evidence>
<comment type="similarity">
    <text evidence="2">Belongs to the major facilitator superfamily. TCR/Tet family.</text>
</comment>
<reference evidence="9 10" key="1">
    <citation type="submission" date="2019-09" db="EMBL/GenBank/DDBJ databases">
        <title>Phylogeny of genus Pseudoclavibacter and closely related genus.</title>
        <authorList>
            <person name="Li Y."/>
        </authorList>
    </citation>
    <scope>NUCLEOTIDE SEQUENCE [LARGE SCALE GENOMIC DNA]</scope>
    <source>
        <strain evidence="9 10">KCTC 13959</strain>
    </source>
</reference>
<dbReference type="InterPro" id="IPR050189">
    <property type="entry name" value="MFS_Efflux_Transporters"/>
</dbReference>
<dbReference type="PROSITE" id="PS50850">
    <property type="entry name" value="MFS"/>
    <property type="match status" value="1"/>
</dbReference>
<keyword evidence="3" id="KW-1003">Cell membrane</keyword>